<proteinExistence type="predicted"/>
<dbReference type="SMART" id="SM00448">
    <property type="entry name" value="REC"/>
    <property type="match status" value="2"/>
</dbReference>
<dbReference type="GO" id="GO:0000160">
    <property type="term" value="P:phosphorelay signal transduction system"/>
    <property type="evidence" value="ECO:0007669"/>
    <property type="project" value="InterPro"/>
</dbReference>
<dbReference type="PANTHER" id="PTHR44591:SF3">
    <property type="entry name" value="RESPONSE REGULATORY DOMAIN-CONTAINING PROTEIN"/>
    <property type="match status" value="1"/>
</dbReference>
<dbReference type="EMBL" id="MCRJ01000088">
    <property type="protein sequence ID" value="ODN69483.1"/>
    <property type="molecule type" value="Genomic_DNA"/>
</dbReference>
<dbReference type="Proteomes" id="UP000094622">
    <property type="component" value="Unassembled WGS sequence"/>
</dbReference>
<accession>A0A1E3GZJ6</accession>
<dbReference type="InterPro" id="IPR011006">
    <property type="entry name" value="CheY-like_superfamily"/>
</dbReference>
<dbReference type="InterPro" id="IPR001789">
    <property type="entry name" value="Sig_transdc_resp-reg_receiver"/>
</dbReference>
<organism evidence="6 7">
    <name type="scientific">Methylobrevis pamukkalensis</name>
    <dbReference type="NCBI Taxonomy" id="1439726"/>
    <lineage>
        <taxon>Bacteria</taxon>
        <taxon>Pseudomonadati</taxon>
        <taxon>Pseudomonadota</taxon>
        <taxon>Alphaproteobacteria</taxon>
        <taxon>Hyphomicrobiales</taxon>
        <taxon>Pleomorphomonadaceae</taxon>
        <taxon>Methylobrevis</taxon>
    </lineage>
</organism>
<name>A0A1E3GZJ6_9HYPH</name>
<gene>
    <name evidence="6" type="primary">uvrY_1</name>
    <name evidence="6" type="ORF">A6302_03209</name>
</gene>
<comment type="caution">
    <text evidence="6">The sequence shown here is derived from an EMBL/GenBank/DDBJ whole genome shotgun (WGS) entry which is preliminary data.</text>
</comment>
<feature type="modified residue" description="4-aspartylphosphate" evidence="4">
    <location>
        <position position="180"/>
    </location>
</feature>
<feature type="domain" description="Response regulatory" evidence="5">
    <location>
        <begin position="129"/>
        <end position="245"/>
    </location>
</feature>
<protein>
    <submittedName>
        <fullName evidence="6">Response regulator UvrY</fullName>
    </submittedName>
</protein>
<evidence type="ECO:0000313" key="6">
    <source>
        <dbReference type="EMBL" id="ODN69483.1"/>
    </source>
</evidence>
<evidence type="ECO:0000256" key="4">
    <source>
        <dbReference type="PROSITE-ProRule" id="PRU00169"/>
    </source>
</evidence>
<evidence type="ECO:0000256" key="2">
    <source>
        <dbReference type="ARBA" id="ARBA00023015"/>
    </source>
</evidence>
<evidence type="ECO:0000313" key="7">
    <source>
        <dbReference type="Proteomes" id="UP000094622"/>
    </source>
</evidence>
<keyword evidence="7" id="KW-1185">Reference proteome</keyword>
<dbReference type="SUPFAM" id="SSF52172">
    <property type="entry name" value="CheY-like"/>
    <property type="match status" value="2"/>
</dbReference>
<feature type="domain" description="Response regulatory" evidence="5">
    <location>
        <begin position="6"/>
        <end position="122"/>
    </location>
</feature>
<dbReference type="Gene3D" id="3.40.50.2300">
    <property type="match status" value="2"/>
</dbReference>
<dbReference type="PANTHER" id="PTHR44591">
    <property type="entry name" value="STRESS RESPONSE REGULATOR PROTEIN 1"/>
    <property type="match status" value="1"/>
</dbReference>
<reference evidence="6 7" key="1">
    <citation type="submission" date="2016-07" db="EMBL/GenBank/DDBJ databases">
        <title>Draft Genome Sequence of Methylobrevis pamukkalensis PK2.</title>
        <authorList>
            <person name="Vasilenko O.V."/>
            <person name="Doronina N.V."/>
            <person name="Shmareva M.N."/>
            <person name="Tarlachkov S.V."/>
            <person name="Mustakhimov I."/>
            <person name="Trotsenko Y.A."/>
        </authorList>
    </citation>
    <scope>NUCLEOTIDE SEQUENCE [LARGE SCALE GENOMIC DNA]</scope>
    <source>
        <strain evidence="6 7">PK2</strain>
    </source>
</reference>
<dbReference type="OrthoDB" id="7979972at2"/>
<dbReference type="Pfam" id="PF00072">
    <property type="entry name" value="Response_reg"/>
    <property type="match status" value="2"/>
</dbReference>
<feature type="modified residue" description="4-aspartylphosphate" evidence="4">
    <location>
        <position position="57"/>
    </location>
</feature>
<evidence type="ECO:0000256" key="3">
    <source>
        <dbReference type="ARBA" id="ARBA00023163"/>
    </source>
</evidence>
<dbReference type="PROSITE" id="PS50110">
    <property type="entry name" value="RESPONSE_REGULATORY"/>
    <property type="match status" value="2"/>
</dbReference>
<dbReference type="PATRIC" id="fig|1439726.3.peg.3370"/>
<keyword evidence="2" id="KW-0805">Transcription regulation</keyword>
<evidence type="ECO:0000256" key="1">
    <source>
        <dbReference type="ARBA" id="ARBA00022553"/>
    </source>
</evidence>
<keyword evidence="3" id="KW-0804">Transcription</keyword>
<keyword evidence="1 4" id="KW-0597">Phosphoprotein</keyword>
<dbReference type="InterPro" id="IPR050595">
    <property type="entry name" value="Bact_response_regulator"/>
</dbReference>
<dbReference type="CDD" id="cd00156">
    <property type="entry name" value="REC"/>
    <property type="match status" value="1"/>
</dbReference>
<dbReference type="RefSeq" id="WP_069307615.1">
    <property type="nucleotide sequence ID" value="NZ_MCRJ01000088.1"/>
</dbReference>
<evidence type="ECO:0000259" key="5">
    <source>
        <dbReference type="PROSITE" id="PS50110"/>
    </source>
</evidence>
<sequence>MASSKTILIADDSATFRSYVRDVLQASQHRVECLDACNGLEALDVLGSRPVDIVVLDLMMPELSGEETLARLHKTGRRQFLVATSSAITNETRETLSAFGAYEFLPKPVEPEKLVGILGFFDVIKRRRRALVVDDSATVRSVVRRVLGHSLFEFDIDEAADGASAIELALASRYDIIFLDVNMPGIGGLETARTLLGRTWNTVIVMMSRSADADLVARVRETGVGAFLKKPFYGRDVDSILHSLLGLKHPTLVKETALFAETRP</sequence>
<dbReference type="AlphaFoldDB" id="A0A1E3GZJ6"/>